<dbReference type="EMBL" id="JAUOTP010000005">
    <property type="protein sequence ID" value="MDO6415132.1"/>
    <property type="molecule type" value="Genomic_DNA"/>
</dbReference>
<feature type="signal peptide" evidence="1">
    <location>
        <begin position="1"/>
        <end position="25"/>
    </location>
</feature>
<keyword evidence="1" id="KW-0732">Signal</keyword>
<keyword evidence="3" id="KW-1185">Reference proteome</keyword>
<dbReference type="InterPro" id="IPR019734">
    <property type="entry name" value="TPR_rpt"/>
</dbReference>
<comment type="caution">
    <text evidence="2">The sequence shown here is derived from an EMBL/GenBank/DDBJ whole genome shotgun (WGS) entry which is preliminary data.</text>
</comment>
<feature type="chain" id="PRO_5045684151" description="Tetratricopeptide repeat protein" evidence="1">
    <location>
        <begin position="26"/>
        <end position="552"/>
    </location>
</feature>
<evidence type="ECO:0000313" key="2">
    <source>
        <dbReference type="EMBL" id="MDO6415132.1"/>
    </source>
</evidence>
<dbReference type="Gene3D" id="1.25.40.10">
    <property type="entry name" value="Tetratricopeptide repeat domain"/>
    <property type="match status" value="1"/>
</dbReference>
<sequence length="552" mass="57362">MNMPRVTPALLSLVAALALAGPAAAAQTREPSQAERYVRMRAAATAGDLQTATDELAVLLARDPGSDVIAQRAFREAIAAGDKPLALKAARALEQQGAPQPDALLLYLVDAVQAKDWKRARATLDQIEAGKVFAFMAPMLRGWVALGSKDGDPLAALEPARQSGLGTAYFPGQHAILLLAMGRVDQGATEVTTLPGAGTRLRLATAAALLRAGKAAQAAPFLEGSDPVFVAARARIAAGGEIGLGYQSAASGISELMTQVALDFSRQRLAPIATTLARLATFADPDNSGGWIATGNILGMAKRTDTALEALGHVKPSDPYAGSAEALRVALLMDSDDKAKALAVASAAAERPGAGAPEWARVGDVQMTLEQPALAAAAFEKAIAAAGPNAAADQVWPLWLQRGAALEQAGDWPTAKVALDKAYALAPDQAVVLNHLGYSLLARREDVPQATRLIEGASKLRPEDPAITDSLGWARFVGGDAAAAVALLERASAGEPGEPTINEHLGDVYWALGRRIEARFAWRAALVTAETRDAGRIRSKIETAPTPATAAP</sequence>
<dbReference type="SUPFAM" id="SSF48452">
    <property type="entry name" value="TPR-like"/>
    <property type="match status" value="2"/>
</dbReference>
<dbReference type="InterPro" id="IPR011990">
    <property type="entry name" value="TPR-like_helical_dom_sf"/>
</dbReference>
<organism evidence="2 3">
    <name type="scientific">Sphingomonas natans</name>
    <dbReference type="NCBI Taxonomy" id="3063330"/>
    <lineage>
        <taxon>Bacteria</taxon>
        <taxon>Pseudomonadati</taxon>
        <taxon>Pseudomonadota</taxon>
        <taxon>Alphaproteobacteria</taxon>
        <taxon>Sphingomonadales</taxon>
        <taxon>Sphingomonadaceae</taxon>
        <taxon>Sphingomonas</taxon>
    </lineage>
</organism>
<evidence type="ECO:0008006" key="4">
    <source>
        <dbReference type="Google" id="ProtNLM"/>
    </source>
</evidence>
<evidence type="ECO:0000313" key="3">
    <source>
        <dbReference type="Proteomes" id="UP001169764"/>
    </source>
</evidence>
<proteinExistence type="predicted"/>
<evidence type="ECO:0000256" key="1">
    <source>
        <dbReference type="SAM" id="SignalP"/>
    </source>
</evidence>
<protein>
    <recommendedName>
        <fullName evidence="4">Tetratricopeptide repeat protein</fullName>
    </recommendedName>
</protein>
<reference evidence="2" key="1">
    <citation type="submission" date="2023-07" db="EMBL/GenBank/DDBJ databases">
        <authorList>
            <person name="Kim M."/>
        </authorList>
    </citation>
    <scope>NUCLEOTIDE SEQUENCE</scope>
    <source>
        <strain evidence="2">BIUV-7</strain>
    </source>
</reference>
<gene>
    <name evidence="2" type="ORF">Q4F19_12140</name>
</gene>
<name>A0ABT8Y9X3_9SPHN</name>
<dbReference type="RefSeq" id="WP_303542927.1">
    <property type="nucleotide sequence ID" value="NZ_JAUOTP010000005.1"/>
</dbReference>
<accession>A0ABT8Y9X3</accession>
<dbReference type="SMART" id="SM00028">
    <property type="entry name" value="TPR"/>
    <property type="match status" value="3"/>
</dbReference>
<dbReference type="Proteomes" id="UP001169764">
    <property type="component" value="Unassembled WGS sequence"/>
</dbReference>